<dbReference type="AlphaFoldDB" id="A0AAX3WWJ2"/>
<evidence type="ECO:0000256" key="1">
    <source>
        <dbReference type="ARBA" id="ARBA00004651"/>
    </source>
</evidence>
<proteinExistence type="inferred from homology"/>
<keyword evidence="4" id="KW-1003">Cell membrane</keyword>
<feature type="transmembrane region" description="Helical" evidence="8">
    <location>
        <begin position="163"/>
        <end position="186"/>
    </location>
</feature>
<protein>
    <submittedName>
        <fullName evidence="9">Iron ABC transporter permease</fullName>
    </submittedName>
</protein>
<feature type="transmembrane region" description="Helical" evidence="8">
    <location>
        <begin position="322"/>
        <end position="341"/>
    </location>
</feature>
<dbReference type="FunFam" id="1.10.3470.10:FF:000001">
    <property type="entry name" value="Vitamin B12 ABC transporter permease BtuC"/>
    <property type="match status" value="1"/>
</dbReference>
<comment type="subcellular location">
    <subcellularLocation>
        <location evidence="1">Cell membrane</location>
        <topology evidence="1">Multi-pass membrane protein</topology>
    </subcellularLocation>
</comment>
<feature type="transmembrane region" description="Helical" evidence="8">
    <location>
        <begin position="73"/>
        <end position="90"/>
    </location>
</feature>
<dbReference type="GO" id="GO:0005886">
    <property type="term" value="C:plasma membrane"/>
    <property type="evidence" value="ECO:0007669"/>
    <property type="project" value="UniProtKB-SubCell"/>
</dbReference>
<evidence type="ECO:0000256" key="3">
    <source>
        <dbReference type="ARBA" id="ARBA00022448"/>
    </source>
</evidence>
<evidence type="ECO:0000256" key="7">
    <source>
        <dbReference type="ARBA" id="ARBA00023136"/>
    </source>
</evidence>
<dbReference type="PANTHER" id="PTHR30472">
    <property type="entry name" value="FERRIC ENTEROBACTIN TRANSPORT SYSTEM PERMEASE PROTEIN"/>
    <property type="match status" value="1"/>
</dbReference>
<keyword evidence="3" id="KW-0813">Transport</keyword>
<accession>A0AAX3WWJ2</accession>
<evidence type="ECO:0000313" key="10">
    <source>
        <dbReference type="Proteomes" id="UP001178322"/>
    </source>
</evidence>
<dbReference type="GO" id="GO:0022857">
    <property type="term" value="F:transmembrane transporter activity"/>
    <property type="evidence" value="ECO:0007669"/>
    <property type="project" value="InterPro"/>
</dbReference>
<evidence type="ECO:0000313" key="9">
    <source>
        <dbReference type="EMBL" id="WHY52250.1"/>
    </source>
</evidence>
<dbReference type="PANTHER" id="PTHR30472:SF64">
    <property type="entry name" value="IRON(3+)-HYDROXAMATE IMPORT SYSTEM PERMEASE PROTEIN FHUG"/>
    <property type="match status" value="1"/>
</dbReference>
<keyword evidence="7 8" id="KW-0472">Membrane</keyword>
<evidence type="ECO:0000256" key="2">
    <source>
        <dbReference type="ARBA" id="ARBA00007935"/>
    </source>
</evidence>
<feature type="transmembrane region" description="Helical" evidence="8">
    <location>
        <begin position="102"/>
        <end position="123"/>
    </location>
</feature>
<dbReference type="Proteomes" id="UP001178322">
    <property type="component" value="Chromosome"/>
</dbReference>
<dbReference type="EMBL" id="CP126101">
    <property type="protein sequence ID" value="WHY52250.1"/>
    <property type="molecule type" value="Genomic_DNA"/>
</dbReference>
<evidence type="ECO:0000256" key="8">
    <source>
        <dbReference type="SAM" id="Phobius"/>
    </source>
</evidence>
<dbReference type="Gene3D" id="1.10.3470.10">
    <property type="entry name" value="ABC transporter involved in vitamin B12 uptake, BtuC"/>
    <property type="match status" value="1"/>
</dbReference>
<dbReference type="CDD" id="cd06550">
    <property type="entry name" value="TM_ABC_iron-siderophores_like"/>
    <property type="match status" value="1"/>
</dbReference>
<name>A0AAX3WWJ2_9BACI</name>
<gene>
    <name evidence="9" type="ORF">QNH24_03170</name>
</gene>
<feature type="transmembrane region" description="Helical" evidence="8">
    <location>
        <begin position="206"/>
        <end position="224"/>
    </location>
</feature>
<keyword evidence="5 8" id="KW-0812">Transmembrane</keyword>
<evidence type="ECO:0000256" key="5">
    <source>
        <dbReference type="ARBA" id="ARBA00022692"/>
    </source>
</evidence>
<evidence type="ECO:0000256" key="4">
    <source>
        <dbReference type="ARBA" id="ARBA00022475"/>
    </source>
</evidence>
<feature type="transmembrane region" description="Helical" evidence="8">
    <location>
        <begin position="229"/>
        <end position="247"/>
    </location>
</feature>
<feature type="transmembrane region" description="Helical" evidence="8">
    <location>
        <begin position="129"/>
        <end position="151"/>
    </location>
</feature>
<dbReference type="RefSeq" id="WP_283870716.1">
    <property type="nucleotide sequence ID" value="NZ_CP126101.1"/>
</dbReference>
<comment type="similarity">
    <text evidence="2">Belongs to the binding-protein-dependent transport system permease family. FecCD subfamily.</text>
</comment>
<keyword evidence="6 8" id="KW-1133">Transmembrane helix</keyword>
<dbReference type="InterPro" id="IPR037294">
    <property type="entry name" value="ABC_BtuC-like"/>
</dbReference>
<feature type="transmembrane region" description="Helical" evidence="8">
    <location>
        <begin position="293"/>
        <end position="316"/>
    </location>
</feature>
<feature type="transmembrane region" description="Helical" evidence="8">
    <location>
        <begin position="253"/>
        <end position="281"/>
    </location>
</feature>
<dbReference type="GO" id="GO:0033214">
    <property type="term" value="P:siderophore-iron import into cell"/>
    <property type="evidence" value="ECO:0007669"/>
    <property type="project" value="TreeGrafter"/>
</dbReference>
<dbReference type="Pfam" id="PF01032">
    <property type="entry name" value="FecCD"/>
    <property type="match status" value="1"/>
</dbReference>
<feature type="transmembrane region" description="Helical" evidence="8">
    <location>
        <begin position="20"/>
        <end position="42"/>
    </location>
</feature>
<evidence type="ECO:0000256" key="6">
    <source>
        <dbReference type="ARBA" id="ARBA00022989"/>
    </source>
</evidence>
<sequence>MSHNSYLTTSQQKTRKKNLFILSILTILIIVTFIISMNTGVIKLTPMEVLSTLFGQGDAQQQLILFEFRLPRIIVAVLVGMGLAISGAILQGISRNALADPGILGINAGAGLMVMLFISFFPATAAAPVFLLPVLAFIGSGMTAILIYALSYKRHEGITPMRLLLTGIAVAAGISSAMIVLTLRLSPENYQFVATWLAGSIWGSNWKFVLALLPWLVVLLPFVYSKSRVLNVLNLGELTAVGLGASIEKERRWLLAASVGLAGASVSVSGGIGFVGLIAPHLARQLVGAKHQILLPASALVGGLLVLMADTIGRSLLEPSEIPAGIVVAVLGAPYFLYLLARLKQ</sequence>
<organism evidence="9 10">
    <name type="scientific">Lysinibacillus pakistanensis</name>
    <dbReference type="NCBI Taxonomy" id="759811"/>
    <lineage>
        <taxon>Bacteria</taxon>
        <taxon>Bacillati</taxon>
        <taxon>Bacillota</taxon>
        <taxon>Bacilli</taxon>
        <taxon>Bacillales</taxon>
        <taxon>Bacillaceae</taxon>
        <taxon>Lysinibacillus</taxon>
    </lineage>
</organism>
<reference evidence="9" key="1">
    <citation type="submission" date="2023-05" db="EMBL/GenBank/DDBJ databases">
        <title>Comparative genomics of Bacillaceae isolates and their secondary metabolite potential.</title>
        <authorList>
            <person name="Song L."/>
            <person name="Nielsen L.J."/>
            <person name="Mohite O."/>
            <person name="Xu X."/>
            <person name="Weber T."/>
            <person name="Kovacs A.T."/>
        </authorList>
    </citation>
    <scope>NUCLEOTIDE SEQUENCE</scope>
    <source>
        <strain evidence="9">LY1</strain>
    </source>
</reference>
<dbReference type="InterPro" id="IPR000522">
    <property type="entry name" value="ABC_transptr_permease_BtuC"/>
</dbReference>
<dbReference type="SUPFAM" id="SSF81345">
    <property type="entry name" value="ABC transporter involved in vitamin B12 uptake, BtuC"/>
    <property type="match status" value="1"/>
</dbReference>